<reference evidence="2 3" key="1">
    <citation type="journal article" date="2018" name="Front. Plant Sci.">
        <title>Red Clover (Trifolium pratense) and Zigzag Clover (T. medium) - A Picture of Genomic Similarities and Differences.</title>
        <authorList>
            <person name="Dluhosova J."/>
            <person name="Istvanek J."/>
            <person name="Nedelnik J."/>
            <person name="Repkova J."/>
        </authorList>
    </citation>
    <scope>NUCLEOTIDE SEQUENCE [LARGE SCALE GENOMIC DNA]</scope>
    <source>
        <strain evidence="3">cv. 10/8</strain>
        <tissue evidence="2">Leaf</tissue>
    </source>
</reference>
<feature type="region of interest" description="Disordered" evidence="1">
    <location>
        <begin position="22"/>
        <end position="41"/>
    </location>
</feature>
<keyword evidence="3" id="KW-1185">Reference proteome</keyword>
<evidence type="ECO:0000313" key="2">
    <source>
        <dbReference type="EMBL" id="MCI64531.1"/>
    </source>
</evidence>
<comment type="caution">
    <text evidence="2">The sequence shown here is derived from an EMBL/GenBank/DDBJ whole genome shotgun (WGS) entry which is preliminary data.</text>
</comment>
<proteinExistence type="predicted"/>
<accession>A0A392TTJ7</accession>
<dbReference type="AlphaFoldDB" id="A0A392TTJ7"/>
<dbReference type="EMBL" id="LXQA010658101">
    <property type="protein sequence ID" value="MCI64531.1"/>
    <property type="molecule type" value="Genomic_DNA"/>
</dbReference>
<organism evidence="2 3">
    <name type="scientific">Trifolium medium</name>
    <dbReference type="NCBI Taxonomy" id="97028"/>
    <lineage>
        <taxon>Eukaryota</taxon>
        <taxon>Viridiplantae</taxon>
        <taxon>Streptophyta</taxon>
        <taxon>Embryophyta</taxon>
        <taxon>Tracheophyta</taxon>
        <taxon>Spermatophyta</taxon>
        <taxon>Magnoliopsida</taxon>
        <taxon>eudicotyledons</taxon>
        <taxon>Gunneridae</taxon>
        <taxon>Pentapetalae</taxon>
        <taxon>rosids</taxon>
        <taxon>fabids</taxon>
        <taxon>Fabales</taxon>
        <taxon>Fabaceae</taxon>
        <taxon>Papilionoideae</taxon>
        <taxon>50 kb inversion clade</taxon>
        <taxon>NPAAA clade</taxon>
        <taxon>Hologalegina</taxon>
        <taxon>IRL clade</taxon>
        <taxon>Trifolieae</taxon>
        <taxon>Trifolium</taxon>
    </lineage>
</organism>
<dbReference type="Proteomes" id="UP000265520">
    <property type="component" value="Unassembled WGS sequence"/>
</dbReference>
<feature type="non-terminal residue" evidence="2">
    <location>
        <position position="41"/>
    </location>
</feature>
<evidence type="ECO:0000313" key="3">
    <source>
        <dbReference type="Proteomes" id="UP000265520"/>
    </source>
</evidence>
<name>A0A392TTJ7_9FABA</name>
<sequence length="41" mass="4273">MSSGDVLARSIASCLQLSPSTRKLSDVLSPPVTRRGWATGA</sequence>
<evidence type="ECO:0000256" key="1">
    <source>
        <dbReference type="SAM" id="MobiDB-lite"/>
    </source>
</evidence>
<protein>
    <submittedName>
        <fullName evidence="2">Uncharacterized protein</fullName>
    </submittedName>
</protein>